<sequence>MQEQIKYLKSLRSVRERSNKVYEKAKTNSLNHFQVDFSKLQEVVNKVIALIKRDYEQISDIPPHGRWRHFDVGGHARVQTLINEWKSSDCDNLEITRRLLDLFVISVLLDAGAGNAWSYKEQKTGYTYNRSEGLAIASLDMFKSGTFSSLGSQPYQVDADKLKSIGVEDVRLAFQVNENNPLEGLEGRANLLSRLGHALKSHSTYFKSKDSSPPRPGNLLDYLLSNSTTNENVTFAKLDTLWSVVVYGLSDIWPPTRTSLEGVSLGDVWPCEVLRSPNASPDSTDHLVTFHKLSQWLTYSLIEPMTKILGIKFEGVEQMTGLPEYRNGGLFVDTGVLTLKQSDVERGIKYYKQNLSSSGIQSEVEIVPMFEVDDSVVIEWRAITVILLDKVADEVRNALGLSKEQLSLAQVLEAGTWKAGREIAASLRPITRGPPIAIKSDGTVF</sequence>
<organism evidence="1 2">
    <name type="scientific">Gigaspora rosea</name>
    <dbReference type="NCBI Taxonomy" id="44941"/>
    <lineage>
        <taxon>Eukaryota</taxon>
        <taxon>Fungi</taxon>
        <taxon>Fungi incertae sedis</taxon>
        <taxon>Mucoromycota</taxon>
        <taxon>Glomeromycotina</taxon>
        <taxon>Glomeromycetes</taxon>
        <taxon>Diversisporales</taxon>
        <taxon>Gigasporaceae</taxon>
        <taxon>Gigaspora</taxon>
    </lineage>
</organism>
<keyword evidence="2" id="KW-1185">Reference proteome</keyword>
<gene>
    <name evidence="1" type="ORF">C2G38_2168148</name>
</gene>
<dbReference type="OrthoDB" id="2153176at2759"/>
<dbReference type="PANTHER" id="PTHR31687:SF3">
    <property type="entry name" value="PROTEIN URG3"/>
    <property type="match status" value="1"/>
</dbReference>
<name>A0A397VTC3_9GLOM</name>
<dbReference type="Pfam" id="PF07958">
    <property type="entry name" value="DUF1688"/>
    <property type="match status" value="1"/>
</dbReference>
<protein>
    <recommendedName>
        <fullName evidence="3">DUF1688-domain-containing protein</fullName>
    </recommendedName>
</protein>
<dbReference type="PANTHER" id="PTHR31687">
    <property type="match status" value="1"/>
</dbReference>
<evidence type="ECO:0000313" key="1">
    <source>
        <dbReference type="EMBL" id="RIB24587.1"/>
    </source>
</evidence>
<dbReference type="Proteomes" id="UP000266673">
    <property type="component" value="Unassembled WGS sequence"/>
</dbReference>
<dbReference type="InterPro" id="IPR012469">
    <property type="entry name" value="DUF1688"/>
</dbReference>
<evidence type="ECO:0008006" key="3">
    <source>
        <dbReference type="Google" id="ProtNLM"/>
    </source>
</evidence>
<dbReference type="AlphaFoldDB" id="A0A397VTC3"/>
<comment type="caution">
    <text evidence="1">The sequence shown here is derived from an EMBL/GenBank/DDBJ whole genome shotgun (WGS) entry which is preliminary data.</text>
</comment>
<dbReference type="EMBL" id="QKWP01000210">
    <property type="protein sequence ID" value="RIB24587.1"/>
    <property type="molecule type" value="Genomic_DNA"/>
</dbReference>
<evidence type="ECO:0000313" key="2">
    <source>
        <dbReference type="Proteomes" id="UP000266673"/>
    </source>
</evidence>
<dbReference type="STRING" id="44941.A0A397VTC3"/>
<accession>A0A397VTC3</accession>
<reference evidence="1 2" key="1">
    <citation type="submission" date="2018-06" db="EMBL/GenBank/DDBJ databases">
        <title>Comparative genomics reveals the genomic features of Rhizophagus irregularis, R. cerebriforme, R. diaphanum and Gigaspora rosea, and their symbiotic lifestyle signature.</title>
        <authorList>
            <person name="Morin E."/>
            <person name="San Clemente H."/>
            <person name="Chen E.C.H."/>
            <person name="De La Providencia I."/>
            <person name="Hainaut M."/>
            <person name="Kuo A."/>
            <person name="Kohler A."/>
            <person name="Murat C."/>
            <person name="Tang N."/>
            <person name="Roy S."/>
            <person name="Loubradou J."/>
            <person name="Henrissat B."/>
            <person name="Grigoriev I.V."/>
            <person name="Corradi N."/>
            <person name="Roux C."/>
            <person name="Martin F.M."/>
        </authorList>
    </citation>
    <scope>NUCLEOTIDE SEQUENCE [LARGE SCALE GENOMIC DNA]</scope>
    <source>
        <strain evidence="1 2">DAOM 194757</strain>
    </source>
</reference>
<proteinExistence type="predicted"/>